<feature type="transmembrane region" description="Helical" evidence="1">
    <location>
        <begin position="12"/>
        <end position="33"/>
    </location>
</feature>
<feature type="transmembrane region" description="Helical" evidence="1">
    <location>
        <begin position="359"/>
        <end position="377"/>
    </location>
</feature>
<keyword evidence="1" id="KW-1133">Transmembrane helix</keyword>
<feature type="transmembrane region" description="Helical" evidence="1">
    <location>
        <begin position="292"/>
        <end position="314"/>
    </location>
</feature>
<sequence>MHSEAVPRAGRIPEIHGLRGLALVLVVLFHLFGNGRVSGGVDVFLALTGFLVTRSLVGRVERGDLRLVEYYGRTFSRLSAPSLVVLAATAAIMVLVLPQAMWQSTLREIGASAVYLLNWEMIHSQLAYGAAGPSASPLQHFWSLAVQGQFMIVWPALLLLLAVVARKWFRPTLAVVTVLATAASQVFALHVGAVDQPLSYFHSGTRFWELGLGAALALLLGWVQPTGALRPVLGWLGLGLVVSSGFVLDGVALFPGPWALWPVGGALLVILGSAPDSAWGPRGLLEVAPLRFLADISFPLYLWHWPLLIGYLHLTGAQRPDWVAAVVIFATSTALAWLTHRFVERPVVTARRFTGRPRLATAVALALVPALLCVVAVDRVAAHQTAVEAEAEAEVERLAGCIGAATMDPGTPPCEIEDASSLVDAFSTGYSDPGGSAADCWSNRERPVRLGVCSLGPETGYTRTLLATGDSHSHQMLSAYQRIAQERGWRIDVAGRAGCHWNARPMLKSVQESIDLCTEWNRQLEEYVRSHPEYDGYLVLHSSKQSVQAVGDEDRTEALGAGLAEAWAQRPDLSAPVVAIRDNPIFEENADVFEREVVPCIEENGDEAGTVCARDREDVLRDDGSAAAVRLDPNARLVDMTDYFCGPETCPPVIGYLPVYADGFHVSRPYLVTLAPFLGDRIAAALGD</sequence>
<proteinExistence type="predicted"/>
<feature type="transmembrane region" description="Helical" evidence="1">
    <location>
        <begin position="172"/>
        <end position="193"/>
    </location>
</feature>
<dbReference type="GO" id="GO:0016747">
    <property type="term" value="F:acyltransferase activity, transferring groups other than amino-acyl groups"/>
    <property type="evidence" value="ECO:0007669"/>
    <property type="project" value="InterPro"/>
</dbReference>
<organism evidence="4 5">
    <name type="scientific">Promicromonospora sukumoe</name>
    <dbReference type="NCBI Taxonomy" id="88382"/>
    <lineage>
        <taxon>Bacteria</taxon>
        <taxon>Bacillati</taxon>
        <taxon>Actinomycetota</taxon>
        <taxon>Actinomycetes</taxon>
        <taxon>Micrococcales</taxon>
        <taxon>Promicromonosporaceae</taxon>
        <taxon>Promicromonospora</taxon>
    </lineage>
</organism>
<dbReference type="PANTHER" id="PTHR23028">
    <property type="entry name" value="ACETYLTRANSFERASE"/>
    <property type="match status" value="1"/>
</dbReference>
<feature type="transmembrane region" description="Helical" evidence="1">
    <location>
        <begin position="205"/>
        <end position="223"/>
    </location>
</feature>
<dbReference type="InterPro" id="IPR043968">
    <property type="entry name" value="SGNH"/>
</dbReference>
<dbReference type="Pfam" id="PF19040">
    <property type="entry name" value="SGNH"/>
    <property type="match status" value="1"/>
</dbReference>
<protein>
    <submittedName>
        <fullName evidence="4">Peptidoglycan/LPS O-acetylase OafA/YrhL</fullName>
    </submittedName>
</protein>
<dbReference type="EMBL" id="JACGWV010000002">
    <property type="protein sequence ID" value="MBA8810020.1"/>
    <property type="molecule type" value="Genomic_DNA"/>
</dbReference>
<name>A0A7W3JBY5_9MICO</name>
<feature type="transmembrane region" description="Helical" evidence="1">
    <location>
        <begin position="141"/>
        <end position="165"/>
    </location>
</feature>
<evidence type="ECO:0000313" key="5">
    <source>
        <dbReference type="Proteomes" id="UP000540568"/>
    </source>
</evidence>
<evidence type="ECO:0000313" key="4">
    <source>
        <dbReference type="EMBL" id="MBA8810020.1"/>
    </source>
</evidence>
<dbReference type="InterPro" id="IPR002656">
    <property type="entry name" value="Acyl_transf_3_dom"/>
</dbReference>
<feature type="domain" description="SGNH" evidence="3">
    <location>
        <begin position="449"/>
        <end position="676"/>
    </location>
</feature>
<keyword evidence="1" id="KW-0472">Membrane</keyword>
<evidence type="ECO:0000259" key="3">
    <source>
        <dbReference type="Pfam" id="PF19040"/>
    </source>
</evidence>
<dbReference type="InterPro" id="IPR050879">
    <property type="entry name" value="Acyltransferase_3"/>
</dbReference>
<dbReference type="PANTHER" id="PTHR23028:SF53">
    <property type="entry name" value="ACYL_TRANSF_3 DOMAIN-CONTAINING PROTEIN"/>
    <property type="match status" value="1"/>
</dbReference>
<feature type="transmembrane region" description="Helical" evidence="1">
    <location>
        <begin position="260"/>
        <end position="280"/>
    </location>
</feature>
<evidence type="ECO:0000259" key="2">
    <source>
        <dbReference type="Pfam" id="PF01757"/>
    </source>
</evidence>
<feature type="transmembrane region" description="Helical" evidence="1">
    <location>
        <begin position="320"/>
        <end position="338"/>
    </location>
</feature>
<dbReference type="Proteomes" id="UP000540568">
    <property type="component" value="Unassembled WGS sequence"/>
</dbReference>
<dbReference type="Pfam" id="PF01757">
    <property type="entry name" value="Acyl_transf_3"/>
    <property type="match status" value="1"/>
</dbReference>
<dbReference type="GO" id="GO:0009103">
    <property type="term" value="P:lipopolysaccharide biosynthetic process"/>
    <property type="evidence" value="ECO:0007669"/>
    <property type="project" value="TreeGrafter"/>
</dbReference>
<feature type="transmembrane region" description="Helical" evidence="1">
    <location>
        <begin position="235"/>
        <end position="254"/>
    </location>
</feature>
<feature type="domain" description="Acyltransferase 3" evidence="2">
    <location>
        <begin position="13"/>
        <end position="340"/>
    </location>
</feature>
<comment type="caution">
    <text evidence="4">The sequence shown here is derived from an EMBL/GenBank/DDBJ whole genome shotgun (WGS) entry which is preliminary data.</text>
</comment>
<dbReference type="AlphaFoldDB" id="A0A7W3JBY5"/>
<keyword evidence="1" id="KW-0812">Transmembrane</keyword>
<reference evidence="4 5" key="1">
    <citation type="submission" date="2020-07" db="EMBL/GenBank/DDBJ databases">
        <title>Sequencing the genomes of 1000 actinobacteria strains.</title>
        <authorList>
            <person name="Klenk H.-P."/>
        </authorList>
    </citation>
    <scope>NUCLEOTIDE SEQUENCE [LARGE SCALE GENOMIC DNA]</scope>
    <source>
        <strain evidence="4 5">DSM 44121</strain>
    </source>
</reference>
<keyword evidence="5" id="KW-1185">Reference proteome</keyword>
<evidence type="ECO:0000256" key="1">
    <source>
        <dbReference type="SAM" id="Phobius"/>
    </source>
</evidence>
<dbReference type="RefSeq" id="WP_182619189.1">
    <property type="nucleotide sequence ID" value="NZ_BAAATF010000016.1"/>
</dbReference>
<dbReference type="GO" id="GO:0016020">
    <property type="term" value="C:membrane"/>
    <property type="evidence" value="ECO:0007669"/>
    <property type="project" value="TreeGrafter"/>
</dbReference>
<feature type="transmembrane region" description="Helical" evidence="1">
    <location>
        <begin position="78"/>
        <end position="97"/>
    </location>
</feature>
<accession>A0A7W3JBY5</accession>
<gene>
    <name evidence="4" type="ORF">FHX71_003996</name>
</gene>